<reference evidence="1 2" key="1">
    <citation type="submission" date="2012-10" db="EMBL/GenBank/DDBJ databases">
        <title>Genome sequence of Vibrio Cholerae HENC-02.</title>
        <authorList>
            <person name="Eppinger M."/>
            <person name="Hasan N.A."/>
            <person name="Sengamalay N."/>
            <person name="Hine E."/>
            <person name="Su Q."/>
            <person name="Daugherty S.C."/>
            <person name="Young S."/>
            <person name="Sadzewicz L."/>
            <person name="Tallon L."/>
            <person name="Cebula T.A."/>
            <person name="Ravel J."/>
            <person name="Colwell R.R."/>
        </authorList>
    </citation>
    <scope>NUCLEOTIDE SEQUENCE [LARGE SCALE GENOMIC DNA]</scope>
    <source>
        <strain evidence="1 2">HENC-02</strain>
    </source>
</reference>
<evidence type="ECO:0000313" key="2">
    <source>
        <dbReference type="Proteomes" id="UP000008367"/>
    </source>
</evidence>
<sequence length="40" mass="4789">MNTCQHGIYLQRQKRTLLQKLMGIKEVYICSRCGYIRKIT</sequence>
<gene>
    <name evidence="1" type="ORF">VCHENC02_2061</name>
</gene>
<name>A0A454D1A0_VIBHA</name>
<protein>
    <submittedName>
        <fullName evidence="1">Uncharacterized protein</fullName>
    </submittedName>
</protein>
<dbReference type="Proteomes" id="UP000008367">
    <property type="component" value="Unassembled WGS sequence"/>
</dbReference>
<proteinExistence type="predicted"/>
<evidence type="ECO:0000313" key="1">
    <source>
        <dbReference type="EMBL" id="EKM32374.1"/>
    </source>
</evidence>
<dbReference type="AlphaFoldDB" id="A0A454D1A0"/>
<organism evidence="1 2">
    <name type="scientific">Vibrio harveyi</name>
    <name type="common">Beneckea harveyi</name>
    <dbReference type="NCBI Taxonomy" id="669"/>
    <lineage>
        <taxon>Bacteria</taxon>
        <taxon>Pseudomonadati</taxon>
        <taxon>Pseudomonadota</taxon>
        <taxon>Gammaproteobacteria</taxon>
        <taxon>Vibrionales</taxon>
        <taxon>Vibrionaceae</taxon>
        <taxon>Vibrio</taxon>
    </lineage>
</organism>
<accession>A0A454D1A0</accession>
<dbReference type="EMBL" id="AJSR01000760">
    <property type="protein sequence ID" value="EKM32374.1"/>
    <property type="molecule type" value="Genomic_DNA"/>
</dbReference>
<comment type="caution">
    <text evidence="1">The sequence shown here is derived from an EMBL/GenBank/DDBJ whole genome shotgun (WGS) entry which is preliminary data.</text>
</comment>